<dbReference type="Proteomes" id="UP001150238">
    <property type="component" value="Unassembled WGS sequence"/>
</dbReference>
<accession>A0A9W9A0S0</accession>
<reference evidence="1" key="1">
    <citation type="submission" date="2022-08" db="EMBL/GenBank/DDBJ databases">
        <authorList>
            <consortium name="DOE Joint Genome Institute"/>
            <person name="Min B."/>
            <person name="Riley R."/>
            <person name="Sierra-Patev S."/>
            <person name="Naranjo-Ortiz M."/>
            <person name="Looney B."/>
            <person name="Konkel Z."/>
            <person name="Slot J.C."/>
            <person name="Sakamoto Y."/>
            <person name="Steenwyk J.L."/>
            <person name="Rokas A."/>
            <person name="Carro J."/>
            <person name="Camarero S."/>
            <person name="Ferreira P."/>
            <person name="Molpeceres G."/>
            <person name="Ruiz-Duenas F.J."/>
            <person name="Serrano A."/>
            <person name="Henrissat B."/>
            <person name="Drula E."/>
            <person name="Hughes K.W."/>
            <person name="Mata J.L."/>
            <person name="Ishikawa N.K."/>
            <person name="Vargas-Isla R."/>
            <person name="Ushijima S."/>
            <person name="Smith C.A."/>
            <person name="Ahrendt S."/>
            <person name="Andreopoulos W."/>
            <person name="He G."/>
            <person name="Labutti K."/>
            <person name="Lipzen A."/>
            <person name="Ng V."/>
            <person name="Sandor L."/>
            <person name="Barry K."/>
            <person name="Martinez A.T."/>
            <person name="Xiao Y."/>
            <person name="Gibbons J.G."/>
            <person name="Terashima K."/>
            <person name="Hibbett D.S."/>
            <person name="Grigoriev I.V."/>
        </authorList>
    </citation>
    <scope>NUCLEOTIDE SEQUENCE</scope>
    <source>
        <strain evidence="1">Sp2 HRB7682 ss15</strain>
    </source>
</reference>
<organism evidence="1 2">
    <name type="scientific">Lentinula lateritia</name>
    <dbReference type="NCBI Taxonomy" id="40482"/>
    <lineage>
        <taxon>Eukaryota</taxon>
        <taxon>Fungi</taxon>
        <taxon>Dikarya</taxon>
        <taxon>Basidiomycota</taxon>
        <taxon>Agaricomycotina</taxon>
        <taxon>Agaricomycetes</taxon>
        <taxon>Agaricomycetidae</taxon>
        <taxon>Agaricales</taxon>
        <taxon>Marasmiineae</taxon>
        <taxon>Omphalotaceae</taxon>
        <taxon>Lentinula</taxon>
    </lineage>
</organism>
<evidence type="ECO:0000313" key="1">
    <source>
        <dbReference type="EMBL" id="KAJ4471821.1"/>
    </source>
</evidence>
<sequence length="361" mass="41993">MLLYRSNDSTFPFMTLSSLTASFFLLVSCCWAISRFLGLFSIQLWPLCIVVSPFRISIGSSRHLAVGETQISFHIPHRKRRIWASISIKKINYRSDASQHFTIAEVLLTFLFPFSVHEDTIPRPAPISLSLHDFCLRIPSSENTPSWIVALRRNILYTILNEETQRLDEFRMKTIFSTLKLRQRNADRGDSLEDIKDESRITHHSSQWHIYNRATYRLYQFGRLAAQLRRIWEDDTGTFSLVAEDSHWVRQTHFQENDLQPGRLNRLLVNMCSTIFFILRIPTTLYTLYKCPSSIYTLSYLVDIHISRTDITFDSFHISDAEPLRHGAELLRHNFEDGTAIWSALLSNHWVLNLISAAIIP</sequence>
<proteinExistence type="predicted"/>
<dbReference type="PROSITE" id="PS51257">
    <property type="entry name" value="PROKAR_LIPOPROTEIN"/>
    <property type="match status" value="1"/>
</dbReference>
<dbReference type="EMBL" id="JANVFS010000028">
    <property type="protein sequence ID" value="KAJ4471821.1"/>
    <property type="molecule type" value="Genomic_DNA"/>
</dbReference>
<dbReference type="AlphaFoldDB" id="A0A9W9A0S0"/>
<protein>
    <submittedName>
        <fullName evidence="1">Uncharacterized protein</fullName>
    </submittedName>
</protein>
<gene>
    <name evidence="1" type="ORF">C8J55DRAFT_154166</name>
</gene>
<reference evidence="1" key="2">
    <citation type="journal article" date="2023" name="Proc. Natl. Acad. Sci. U.S.A.">
        <title>A global phylogenomic analysis of the shiitake genus Lentinula.</title>
        <authorList>
            <person name="Sierra-Patev S."/>
            <person name="Min B."/>
            <person name="Naranjo-Ortiz M."/>
            <person name="Looney B."/>
            <person name="Konkel Z."/>
            <person name="Slot J.C."/>
            <person name="Sakamoto Y."/>
            <person name="Steenwyk J.L."/>
            <person name="Rokas A."/>
            <person name="Carro J."/>
            <person name="Camarero S."/>
            <person name="Ferreira P."/>
            <person name="Molpeceres G."/>
            <person name="Ruiz-Duenas F.J."/>
            <person name="Serrano A."/>
            <person name="Henrissat B."/>
            <person name="Drula E."/>
            <person name="Hughes K.W."/>
            <person name="Mata J.L."/>
            <person name="Ishikawa N.K."/>
            <person name="Vargas-Isla R."/>
            <person name="Ushijima S."/>
            <person name="Smith C.A."/>
            <person name="Donoghue J."/>
            <person name="Ahrendt S."/>
            <person name="Andreopoulos W."/>
            <person name="He G."/>
            <person name="LaButti K."/>
            <person name="Lipzen A."/>
            <person name="Ng V."/>
            <person name="Riley R."/>
            <person name="Sandor L."/>
            <person name="Barry K."/>
            <person name="Martinez A.T."/>
            <person name="Xiao Y."/>
            <person name="Gibbons J.G."/>
            <person name="Terashima K."/>
            <person name="Grigoriev I.V."/>
            <person name="Hibbett D."/>
        </authorList>
    </citation>
    <scope>NUCLEOTIDE SEQUENCE</scope>
    <source>
        <strain evidence="1">Sp2 HRB7682 ss15</strain>
    </source>
</reference>
<name>A0A9W9A0S0_9AGAR</name>
<evidence type="ECO:0000313" key="2">
    <source>
        <dbReference type="Proteomes" id="UP001150238"/>
    </source>
</evidence>
<comment type="caution">
    <text evidence="1">The sequence shown here is derived from an EMBL/GenBank/DDBJ whole genome shotgun (WGS) entry which is preliminary data.</text>
</comment>